<keyword evidence="1" id="KW-0472">Membrane</keyword>
<keyword evidence="1" id="KW-0812">Transmembrane</keyword>
<comment type="caution">
    <text evidence="3">The sequence shown here is derived from an EMBL/GenBank/DDBJ whole genome shotgun (WGS) entry which is preliminary data.</text>
</comment>
<keyword evidence="1" id="KW-1133">Transmembrane helix</keyword>
<keyword evidence="4" id="KW-1185">Reference proteome</keyword>
<dbReference type="Pfam" id="PF06814">
    <property type="entry name" value="GOST_TM"/>
    <property type="match status" value="1"/>
</dbReference>
<evidence type="ECO:0000313" key="3">
    <source>
        <dbReference type="EMBL" id="VEL09227.1"/>
    </source>
</evidence>
<name>A0A448WDS4_9PLAT</name>
<proteinExistence type="predicted"/>
<organism evidence="3 4">
    <name type="scientific">Protopolystoma xenopodis</name>
    <dbReference type="NCBI Taxonomy" id="117903"/>
    <lineage>
        <taxon>Eukaryota</taxon>
        <taxon>Metazoa</taxon>
        <taxon>Spiralia</taxon>
        <taxon>Lophotrochozoa</taxon>
        <taxon>Platyhelminthes</taxon>
        <taxon>Monogenea</taxon>
        <taxon>Polyopisthocotylea</taxon>
        <taxon>Polystomatidea</taxon>
        <taxon>Polystomatidae</taxon>
        <taxon>Protopolystoma</taxon>
    </lineage>
</organism>
<feature type="domain" description="GOST seven transmembrane" evidence="2">
    <location>
        <begin position="2"/>
        <end position="80"/>
    </location>
</feature>
<feature type="transmembrane region" description="Helical" evidence="1">
    <location>
        <begin position="27"/>
        <end position="55"/>
    </location>
</feature>
<protein>
    <recommendedName>
        <fullName evidence="2">GOST seven transmembrane domain-containing protein</fullName>
    </recommendedName>
</protein>
<dbReference type="AlphaFoldDB" id="A0A448WDS4"/>
<sequence>MVCFVYFIFALAESLLRIASPRFAPSFALMLVSVPLVFIDFAIIWWTFVSLVGTLRETRMRRNRVKFNLYRVFSNVLAVMSIGKWERKDS</sequence>
<dbReference type="Proteomes" id="UP000784294">
    <property type="component" value="Unassembled WGS sequence"/>
</dbReference>
<accession>A0A448WDS4</accession>
<dbReference type="EMBL" id="CAAALY010005807">
    <property type="protein sequence ID" value="VEL09227.1"/>
    <property type="molecule type" value="Genomic_DNA"/>
</dbReference>
<evidence type="ECO:0000256" key="1">
    <source>
        <dbReference type="SAM" id="Phobius"/>
    </source>
</evidence>
<evidence type="ECO:0000313" key="4">
    <source>
        <dbReference type="Proteomes" id="UP000784294"/>
    </source>
</evidence>
<dbReference type="OrthoDB" id="19932at2759"/>
<dbReference type="InterPro" id="IPR053937">
    <property type="entry name" value="GOST_TM"/>
</dbReference>
<evidence type="ECO:0000259" key="2">
    <source>
        <dbReference type="Pfam" id="PF06814"/>
    </source>
</evidence>
<gene>
    <name evidence="3" type="ORF">PXEA_LOCUS2667</name>
</gene>
<reference evidence="3" key="1">
    <citation type="submission" date="2018-11" db="EMBL/GenBank/DDBJ databases">
        <authorList>
            <consortium name="Pathogen Informatics"/>
        </authorList>
    </citation>
    <scope>NUCLEOTIDE SEQUENCE</scope>
</reference>